<keyword evidence="1" id="KW-0175">Coiled coil</keyword>
<sequence>MDAIIEERDQALQDAESFEHDMIEAQDDLDAFKAAHLPIEGNWDEITLEYGEQEDVEMAPAGNDDVEMMDPQEPEELKDIDQDMVHTQNQNNPESSQQGANAEPSLAEVLAAALNRQQNDSELLCRLVDITLLECTEHQKVLFTAQQLSGPAGAWWANYTASVPAGHRVEWNEFRTTFQAHFIPAGLVQRKFQEFMDLKQGGRNVLQYSESFNHLAQYATDYVNTEEMKRYAFMCGMNATLKGHLTWQTTSTYNDLVNATIVQEGAMRQVEEEDRKRKAAASASAAPQAKHRLIYT</sequence>
<name>A0AAV5FX97_ELECO</name>
<reference evidence="4" key="2">
    <citation type="submission" date="2021-12" db="EMBL/GenBank/DDBJ databases">
        <title>Resequencing data analysis of finger millet.</title>
        <authorList>
            <person name="Hatakeyama M."/>
            <person name="Aluri S."/>
            <person name="Balachadran M.T."/>
            <person name="Sivarajan S.R."/>
            <person name="Poveda L."/>
            <person name="Shimizu-Inatsugi R."/>
            <person name="Schlapbach R."/>
            <person name="Sreeman S.M."/>
            <person name="Shimizu K.K."/>
        </authorList>
    </citation>
    <scope>NUCLEOTIDE SEQUENCE</scope>
</reference>
<evidence type="ECO:0000256" key="2">
    <source>
        <dbReference type="SAM" id="MobiDB-lite"/>
    </source>
</evidence>
<dbReference type="AlphaFoldDB" id="A0AAV5FX97"/>
<keyword evidence="5" id="KW-1185">Reference proteome</keyword>
<organism evidence="4 5">
    <name type="scientific">Eleusine coracana subsp. coracana</name>
    <dbReference type="NCBI Taxonomy" id="191504"/>
    <lineage>
        <taxon>Eukaryota</taxon>
        <taxon>Viridiplantae</taxon>
        <taxon>Streptophyta</taxon>
        <taxon>Embryophyta</taxon>
        <taxon>Tracheophyta</taxon>
        <taxon>Spermatophyta</taxon>
        <taxon>Magnoliopsida</taxon>
        <taxon>Liliopsida</taxon>
        <taxon>Poales</taxon>
        <taxon>Poaceae</taxon>
        <taxon>PACMAD clade</taxon>
        <taxon>Chloridoideae</taxon>
        <taxon>Cynodonteae</taxon>
        <taxon>Eleusininae</taxon>
        <taxon>Eleusine</taxon>
    </lineage>
</organism>
<feature type="coiled-coil region" evidence="1">
    <location>
        <begin position="1"/>
        <end position="28"/>
    </location>
</feature>
<evidence type="ECO:0000256" key="1">
    <source>
        <dbReference type="SAM" id="Coils"/>
    </source>
</evidence>
<evidence type="ECO:0000313" key="5">
    <source>
        <dbReference type="Proteomes" id="UP001054889"/>
    </source>
</evidence>
<gene>
    <name evidence="4" type="primary">gb29442</name>
    <name evidence="4" type="ORF">PR202_gb29442</name>
</gene>
<evidence type="ECO:0000313" key="4">
    <source>
        <dbReference type="EMBL" id="GJN40254.1"/>
    </source>
</evidence>
<feature type="region of interest" description="Disordered" evidence="2">
    <location>
        <begin position="274"/>
        <end position="296"/>
    </location>
</feature>
<dbReference type="EMBL" id="BQKI01000108">
    <property type="protein sequence ID" value="GJN40254.1"/>
    <property type="molecule type" value="Genomic_DNA"/>
</dbReference>
<dbReference type="Proteomes" id="UP001054889">
    <property type="component" value="Unassembled WGS sequence"/>
</dbReference>
<dbReference type="Pfam" id="PF03732">
    <property type="entry name" value="Retrotrans_gag"/>
    <property type="match status" value="1"/>
</dbReference>
<dbReference type="InterPro" id="IPR005162">
    <property type="entry name" value="Retrotrans_gag_dom"/>
</dbReference>
<evidence type="ECO:0000259" key="3">
    <source>
        <dbReference type="Pfam" id="PF03732"/>
    </source>
</evidence>
<feature type="domain" description="Retrotransposon gag" evidence="3">
    <location>
        <begin position="145"/>
        <end position="238"/>
    </location>
</feature>
<comment type="caution">
    <text evidence="4">The sequence shown here is derived from an EMBL/GenBank/DDBJ whole genome shotgun (WGS) entry which is preliminary data.</text>
</comment>
<protein>
    <recommendedName>
        <fullName evidence="3">Retrotransposon gag domain-containing protein</fullName>
    </recommendedName>
</protein>
<proteinExistence type="predicted"/>
<accession>A0AAV5FX97</accession>
<reference evidence="4" key="1">
    <citation type="journal article" date="2018" name="DNA Res.">
        <title>Multiple hybrid de novo genome assembly of finger millet, an orphan allotetraploid crop.</title>
        <authorList>
            <person name="Hatakeyama M."/>
            <person name="Aluri S."/>
            <person name="Balachadran M.T."/>
            <person name="Sivarajan S.R."/>
            <person name="Patrignani A."/>
            <person name="Gruter S."/>
            <person name="Poveda L."/>
            <person name="Shimizu-Inatsugi R."/>
            <person name="Baeten J."/>
            <person name="Francoijs K.J."/>
            <person name="Nataraja K.N."/>
            <person name="Reddy Y.A.N."/>
            <person name="Phadnis S."/>
            <person name="Ravikumar R.L."/>
            <person name="Schlapbach R."/>
            <person name="Sreeman S.M."/>
            <person name="Shimizu K.K."/>
        </authorList>
    </citation>
    <scope>NUCLEOTIDE SEQUENCE</scope>
</reference>